<feature type="compositionally biased region" description="Basic residues" evidence="1">
    <location>
        <begin position="11"/>
        <end position="20"/>
    </location>
</feature>
<evidence type="ECO:0000313" key="3">
    <source>
        <dbReference type="Proteomes" id="UP000542342"/>
    </source>
</evidence>
<keyword evidence="3" id="KW-1185">Reference proteome</keyword>
<dbReference type="EMBL" id="JACEFB010000005">
    <property type="protein sequence ID" value="MBA2226252.1"/>
    <property type="molecule type" value="Genomic_DNA"/>
</dbReference>
<comment type="caution">
    <text evidence="2">The sequence shown here is derived from an EMBL/GenBank/DDBJ whole genome shotgun (WGS) entry which is preliminary data.</text>
</comment>
<feature type="region of interest" description="Disordered" evidence="1">
    <location>
        <begin position="55"/>
        <end position="79"/>
    </location>
</feature>
<name>A0A7V9ABZ1_9BACT</name>
<dbReference type="Proteomes" id="UP000542342">
    <property type="component" value="Unassembled WGS sequence"/>
</dbReference>
<gene>
    <name evidence="2" type="ORF">H0921_08785</name>
</gene>
<dbReference type="RefSeq" id="WP_194537696.1">
    <property type="nucleotide sequence ID" value="NZ_JACEFB010000005.1"/>
</dbReference>
<evidence type="ECO:0000313" key="2">
    <source>
        <dbReference type="EMBL" id="MBA2226252.1"/>
    </source>
</evidence>
<feature type="region of interest" description="Disordered" evidence="1">
    <location>
        <begin position="1"/>
        <end position="34"/>
    </location>
</feature>
<accession>A0A7V9ABZ1</accession>
<proteinExistence type="predicted"/>
<feature type="compositionally biased region" description="Basic and acidic residues" evidence="1">
    <location>
        <begin position="21"/>
        <end position="33"/>
    </location>
</feature>
<feature type="compositionally biased region" description="Polar residues" evidence="1">
    <location>
        <begin position="70"/>
        <end position="79"/>
    </location>
</feature>
<evidence type="ECO:0000256" key="1">
    <source>
        <dbReference type="SAM" id="MobiDB-lite"/>
    </source>
</evidence>
<dbReference type="AlphaFoldDB" id="A0A7V9ABZ1"/>
<reference evidence="2 3" key="1">
    <citation type="submission" date="2020-07" db="EMBL/GenBank/DDBJ databases">
        <title>Thermogemmata thermophila gen. nov., sp. nov., a novel moderate thermophilic planctomycete from a Kamchatka hot spring.</title>
        <authorList>
            <person name="Elcheninov A.G."/>
            <person name="Podosokorskaya O.A."/>
            <person name="Kovaleva O.L."/>
            <person name="Novikov A."/>
            <person name="Bonch-Osmolovskaya E.A."/>
            <person name="Toshchakov S.V."/>
            <person name="Kublanov I.V."/>
        </authorList>
    </citation>
    <scope>NUCLEOTIDE SEQUENCE [LARGE SCALE GENOMIC DNA]</scope>
    <source>
        <strain evidence="2 3">2918</strain>
    </source>
</reference>
<sequence length="79" mass="8554">MVVSEGIVASPRRKSKRARLRPLESRLADRAEPEQFPGAIVSAEEGTGWASVLLRRGPARPDSPCGGGVRQSQWAEAEK</sequence>
<protein>
    <submittedName>
        <fullName evidence="2">Uncharacterized protein</fullName>
    </submittedName>
</protein>
<organism evidence="2 3">
    <name type="scientific">Thermogemmata fonticola</name>
    <dbReference type="NCBI Taxonomy" id="2755323"/>
    <lineage>
        <taxon>Bacteria</taxon>
        <taxon>Pseudomonadati</taxon>
        <taxon>Planctomycetota</taxon>
        <taxon>Planctomycetia</taxon>
        <taxon>Gemmatales</taxon>
        <taxon>Gemmataceae</taxon>
        <taxon>Thermogemmata</taxon>
    </lineage>
</organism>